<dbReference type="Pfam" id="PF26163">
    <property type="entry name" value="mS26"/>
    <property type="match status" value="1"/>
</dbReference>
<dbReference type="STRING" id="212602.A0A420I156"/>
<organism evidence="2 3">
    <name type="scientific">Erysiphe neolycopersici</name>
    <dbReference type="NCBI Taxonomy" id="212602"/>
    <lineage>
        <taxon>Eukaryota</taxon>
        <taxon>Fungi</taxon>
        <taxon>Dikarya</taxon>
        <taxon>Ascomycota</taxon>
        <taxon>Pezizomycotina</taxon>
        <taxon>Leotiomycetes</taxon>
        <taxon>Erysiphales</taxon>
        <taxon>Erysiphaceae</taxon>
        <taxon>Erysiphe</taxon>
    </lineage>
</organism>
<feature type="region of interest" description="Disordered" evidence="1">
    <location>
        <begin position="81"/>
        <end position="102"/>
    </location>
</feature>
<evidence type="ECO:0000256" key="1">
    <source>
        <dbReference type="SAM" id="MobiDB-lite"/>
    </source>
</evidence>
<reference evidence="2 3" key="1">
    <citation type="journal article" date="2018" name="BMC Genomics">
        <title>Comparative genome analyses reveal sequence features reflecting distinct modes of host-adaptation between dicot and monocot powdery mildew.</title>
        <authorList>
            <person name="Wu Y."/>
            <person name="Ma X."/>
            <person name="Pan Z."/>
            <person name="Kale S.D."/>
            <person name="Song Y."/>
            <person name="King H."/>
            <person name="Zhang Q."/>
            <person name="Presley C."/>
            <person name="Deng X."/>
            <person name="Wei C.I."/>
            <person name="Xiao S."/>
        </authorList>
    </citation>
    <scope>NUCLEOTIDE SEQUENCE [LARGE SCALE GENOMIC DNA]</scope>
    <source>
        <strain evidence="2">UMSG2</strain>
    </source>
</reference>
<dbReference type="OrthoDB" id="5223508at2759"/>
<name>A0A420I156_9PEZI</name>
<sequence>MSIILFKNTLRPLEQTHLIWIPTRLTSTISSSTKVGPEHPYFINVPGQAPRQRFLRKCDMKGTLPPPRDVLKTRALRIPKNHPDFSLKTTPEPKIQKSPRNEYEAWKRRMAESRKKNLRESITELYNRKIERQNTLTALSIGRRKRREKALRMPQREDERLTQPTITLLNSTMQKGAVPDPNRATRIAEKIARVKVREESKVLERRQALHTLYMNAREFIVTEKQLDERIKKIFIDTPFREKDLNDNIWEFGSPPTILDLIKKFDGQAKAATEAHESPAVRIGERMLNIAEELTGGTIEIEDNLMDSM</sequence>
<gene>
    <name evidence="2" type="ORF">OnM2_025087</name>
</gene>
<evidence type="ECO:0000313" key="2">
    <source>
        <dbReference type="EMBL" id="RKF63439.1"/>
    </source>
</evidence>
<dbReference type="AlphaFoldDB" id="A0A420I156"/>
<dbReference type="Proteomes" id="UP000286134">
    <property type="component" value="Unassembled WGS sequence"/>
</dbReference>
<evidence type="ECO:0000313" key="3">
    <source>
        <dbReference type="Proteomes" id="UP000286134"/>
    </source>
</evidence>
<comment type="caution">
    <text evidence="2">The sequence shown here is derived from an EMBL/GenBank/DDBJ whole genome shotgun (WGS) entry which is preliminary data.</text>
</comment>
<dbReference type="EMBL" id="MCFK01002562">
    <property type="protein sequence ID" value="RKF63439.1"/>
    <property type="molecule type" value="Genomic_DNA"/>
</dbReference>
<dbReference type="CDD" id="cd23703">
    <property type="entry name" value="mS26_PET12"/>
    <property type="match status" value="1"/>
</dbReference>
<keyword evidence="3" id="KW-1185">Reference proteome</keyword>
<accession>A0A420I156</accession>
<proteinExistence type="predicted"/>
<dbReference type="InterPro" id="IPR058940">
    <property type="entry name" value="mS26_fungi"/>
</dbReference>
<protein>
    <submittedName>
        <fullName evidence="2">Uncharacterized protein</fullName>
    </submittedName>
</protein>